<evidence type="ECO:0000256" key="4">
    <source>
        <dbReference type="ARBA" id="ARBA00023239"/>
    </source>
</evidence>
<evidence type="ECO:0000256" key="3">
    <source>
        <dbReference type="ARBA" id="ARBA00022764"/>
    </source>
</evidence>
<dbReference type="InterPro" id="IPR031680">
    <property type="entry name" value="Hepar_II_III_N"/>
</dbReference>
<dbReference type="InterPro" id="IPR008929">
    <property type="entry name" value="Chondroitin_lyas"/>
</dbReference>
<evidence type="ECO:0000313" key="11">
    <source>
        <dbReference type="Proteomes" id="UP000651837"/>
    </source>
</evidence>
<dbReference type="Pfam" id="PF16889">
    <property type="entry name" value="Hepar_II_III_N"/>
    <property type="match status" value="1"/>
</dbReference>
<evidence type="ECO:0000256" key="1">
    <source>
        <dbReference type="ARBA" id="ARBA00004418"/>
    </source>
</evidence>
<accession>A0A316E103</accession>
<proteinExistence type="predicted"/>
<dbReference type="PANTHER" id="PTHR39210">
    <property type="entry name" value="HEPARIN-SULFATE LYASE"/>
    <property type="match status" value="1"/>
</dbReference>
<dbReference type="GO" id="GO:0042597">
    <property type="term" value="C:periplasmic space"/>
    <property type="evidence" value="ECO:0007669"/>
    <property type="project" value="UniProtKB-SubCell"/>
</dbReference>
<name>A0A316E103_9FLAO</name>
<gene>
    <name evidence="8" type="ORF">HZY62_09475</name>
    <name evidence="9" type="ORF">LX92_01637</name>
</gene>
<evidence type="ECO:0000256" key="5">
    <source>
        <dbReference type="SAM" id="SignalP"/>
    </source>
</evidence>
<feature type="domain" description="Heparin-sulfate lyase N-terminal" evidence="7">
    <location>
        <begin position="56"/>
        <end position="348"/>
    </location>
</feature>
<dbReference type="Gene3D" id="1.50.10.100">
    <property type="entry name" value="Chondroitin AC/alginate lyase"/>
    <property type="match status" value="1"/>
</dbReference>
<comment type="subcellular location">
    <subcellularLocation>
        <location evidence="1">Periplasm</location>
    </subcellularLocation>
</comment>
<comment type="caution">
    <text evidence="9">The sequence shown here is derived from an EMBL/GenBank/DDBJ whole genome shotgun (WGS) entry which is preliminary data.</text>
</comment>
<dbReference type="Pfam" id="PF07940">
    <property type="entry name" value="Hepar_II_III_C"/>
    <property type="match status" value="1"/>
</dbReference>
<dbReference type="SUPFAM" id="SSF48230">
    <property type="entry name" value="Chondroitin AC/alginate lyase"/>
    <property type="match status" value="1"/>
</dbReference>
<dbReference type="AlphaFoldDB" id="A0A316E103"/>
<reference evidence="8 11" key="2">
    <citation type="submission" date="2020-07" db="EMBL/GenBank/DDBJ databases">
        <title>The draft genome sequence of Maribacter polysiphoniae KCTC 22021.</title>
        <authorList>
            <person name="Mu L."/>
        </authorList>
    </citation>
    <scope>NUCLEOTIDE SEQUENCE [LARGE SCALE GENOMIC DNA]</scope>
    <source>
        <strain evidence="8 11">KCTC 22021</strain>
    </source>
</reference>
<evidence type="ECO:0000313" key="10">
    <source>
        <dbReference type="Proteomes" id="UP000245667"/>
    </source>
</evidence>
<keyword evidence="11" id="KW-1185">Reference proteome</keyword>
<evidence type="ECO:0000259" key="7">
    <source>
        <dbReference type="Pfam" id="PF16889"/>
    </source>
</evidence>
<feature type="chain" id="PRO_5016406912" evidence="5">
    <location>
        <begin position="24"/>
        <end position="752"/>
    </location>
</feature>
<keyword evidence="3" id="KW-0574">Periplasm</keyword>
<protein>
    <submittedName>
        <fullName evidence="8">Heparinase II/III family protein</fullName>
    </submittedName>
    <submittedName>
        <fullName evidence="9">Heparinase II/III-like protein</fullName>
    </submittedName>
</protein>
<dbReference type="Proteomes" id="UP000651837">
    <property type="component" value="Unassembled WGS sequence"/>
</dbReference>
<dbReference type="EMBL" id="QGGQ01000003">
    <property type="protein sequence ID" value="PWK24051.1"/>
    <property type="molecule type" value="Genomic_DNA"/>
</dbReference>
<dbReference type="Gene3D" id="2.70.98.70">
    <property type="match status" value="1"/>
</dbReference>
<keyword evidence="2 5" id="KW-0732">Signal</keyword>
<dbReference type="InterPro" id="IPR012480">
    <property type="entry name" value="Hepar_II_III_C"/>
</dbReference>
<dbReference type="GO" id="GO:0016829">
    <property type="term" value="F:lyase activity"/>
    <property type="evidence" value="ECO:0007669"/>
    <property type="project" value="UniProtKB-KW"/>
</dbReference>
<feature type="signal peptide" evidence="5">
    <location>
        <begin position="1"/>
        <end position="23"/>
    </location>
</feature>
<keyword evidence="4" id="KW-0456">Lyase</keyword>
<dbReference type="PANTHER" id="PTHR39210:SF1">
    <property type="entry name" value="HEPARIN-SULFATE LYASE"/>
    <property type="match status" value="1"/>
</dbReference>
<dbReference type="Proteomes" id="UP000245667">
    <property type="component" value="Unassembled WGS sequence"/>
</dbReference>
<dbReference type="EMBL" id="JACWLN010000003">
    <property type="protein sequence ID" value="MBD1260815.1"/>
    <property type="molecule type" value="Genomic_DNA"/>
</dbReference>
<evidence type="ECO:0000256" key="2">
    <source>
        <dbReference type="ARBA" id="ARBA00022729"/>
    </source>
</evidence>
<evidence type="ECO:0000313" key="8">
    <source>
        <dbReference type="EMBL" id="MBD1260815.1"/>
    </source>
</evidence>
<dbReference type="RefSeq" id="WP_109649808.1">
    <property type="nucleotide sequence ID" value="NZ_JACWLN010000003.1"/>
</dbReference>
<evidence type="ECO:0000313" key="9">
    <source>
        <dbReference type="EMBL" id="PWK24051.1"/>
    </source>
</evidence>
<sequence>MKCYQRLGLLLLFLTLVHSEVKAQVLPDQRVLDIEELADYLKPETRGQLQANGEITTESLAAYFRERFSERFFYDYKGFDGRLETYNSLYGNEAAHKARAMDHFNKYPAATQWVLPFDYLNGEPVNAYALRHLARQHKMVDLALLYFNEGRDPKYIKYFVNQMKSMNTALELGDYEKIEDGNGIYETFRSGYRISNWLWIHNMFLSEPAYTDADQLQTVATLLQHGQHLYERNEGFVPGNHQTKGMSGLAVLSILFRDFEGTDKWYDRAMLRLSEHLDKEINPDGFQFERSVHYHMSDINNYFYVYQLAQINKITVAETWEQKLKSLFSTLVKIAYPDKSAPVLQDDTEIPWAEKNDISGAMTLGYVLFNDPEFGYFATDKVDEGMYWFLSNRQVEQLRDIGKKRPSYGSLALEDTHYYIMRQGWEPNDKMMVVSAGLDADKPDHQHGDMLGIQAIANGQVVLPNYQVRYSLDDFELFKNSMVKNVALIDDELQGKQWTSNKGGSGFGKFKELPHPKVIAWESNDRFDLFVGSHDGFETKDVAYTRQVLYCKDGFWIVKDNFQSNGTHDYKQVWQGHYTTELAPKILRASFPDAACCDILQLNEVDTAKTSGSRGKNWTVVSKAKEGDFNFLTIIFPYKGYSNRIDETKQQVLLNDWVVNDGTWQLEGSRANVIHKGDEAFLFGIRQVKLEQLTIQASQETDLYISLQGNKLEAWLLGDSKTTLTFKKGKKRNKNMTTVELVPGEHSFVDLD</sequence>
<evidence type="ECO:0000259" key="6">
    <source>
        <dbReference type="Pfam" id="PF07940"/>
    </source>
</evidence>
<feature type="domain" description="Heparinase II/III-like C-terminal" evidence="6">
    <location>
        <begin position="408"/>
        <end position="623"/>
    </location>
</feature>
<organism evidence="9 10">
    <name type="scientific">Maribacter polysiphoniae</name>
    <dbReference type="NCBI Taxonomy" id="429344"/>
    <lineage>
        <taxon>Bacteria</taxon>
        <taxon>Pseudomonadati</taxon>
        <taxon>Bacteroidota</taxon>
        <taxon>Flavobacteriia</taxon>
        <taxon>Flavobacteriales</taxon>
        <taxon>Flavobacteriaceae</taxon>
        <taxon>Maribacter</taxon>
    </lineage>
</organism>
<dbReference type="OrthoDB" id="7335480at2"/>
<reference evidence="9 10" key="1">
    <citation type="submission" date="2018-05" db="EMBL/GenBank/DDBJ databases">
        <title>Genomic Encyclopedia of Archaeal and Bacterial Type Strains, Phase II (KMG-II): from individual species to whole genera.</title>
        <authorList>
            <person name="Goeker M."/>
        </authorList>
    </citation>
    <scope>NUCLEOTIDE SEQUENCE [LARGE SCALE GENOMIC DNA]</scope>
    <source>
        <strain evidence="9 10">DSM 23514</strain>
    </source>
</reference>